<dbReference type="InterPro" id="IPR036388">
    <property type="entry name" value="WH-like_DNA-bd_sf"/>
</dbReference>
<name>A0A1G9R056_9GAMM</name>
<dbReference type="Pfam" id="PF08376">
    <property type="entry name" value="NIT"/>
    <property type="match status" value="1"/>
</dbReference>
<evidence type="ECO:0000259" key="1">
    <source>
        <dbReference type="PROSITE" id="PS50921"/>
    </source>
</evidence>
<dbReference type="RefSeq" id="WP_089659004.1">
    <property type="nucleotide sequence ID" value="NZ_FNGH01000010.1"/>
</dbReference>
<dbReference type="OrthoDB" id="9782798at2"/>
<dbReference type="AlphaFoldDB" id="A0A1G9R056"/>
<evidence type="ECO:0000313" key="3">
    <source>
        <dbReference type="Proteomes" id="UP000199107"/>
    </source>
</evidence>
<dbReference type="InterPro" id="IPR005561">
    <property type="entry name" value="ANTAR"/>
</dbReference>
<organism evidence="2 3">
    <name type="scientific">Franzmannia pantelleriensis</name>
    <dbReference type="NCBI Taxonomy" id="48727"/>
    <lineage>
        <taxon>Bacteria</taxon>
        <taxon>Pseudomonadati</taxon>
        <taxon>Pseudomonadota</taxon>
        <taxon>Gammaproteobacteria</taxon>
        <taxon>Oceanospirillales</taxon>
        <taxon>Halomonadaceae</taxon>
        <taxon>Franzmannia</taxon>
    </lineage>
</organism>
<dbReference type="InterPro" id="IPR011006">
    <property type="entry name" value="CheY-like_superfamily"/>
</dbReference>
<dbReference type="InterPro" id="IPR013587">
    <property type="entry name" value="Nitrate/nitrite_sensing"/>
</dbReference>
<dbReference type="SMART" id="SM01012">
    <property type="entry name" value="ANTAR"/>
    <property type="match status" value="1"/>
</dbReference>
<proteinExistence type="predicted"/>
<dbReference type="PROSITE" id="PS50921">
    <property type="entry name" value="ANTAR"/>
    <property type="match status" value="1"/>
</dbReference>
<sequence>MNPAYRLLQAAKRSEIDSLQRLAATCELVGDISRFVHALQKERGASNIYLTSGAQRFSERRLERISDSLKREQAIRERLDDLPQHAASNARLLKRIACVWAALDALPALREEIEALSISADAATRTYNRLIGGLLAVVFDAADTADDPDVTRSLVAIFHFMQGKELAGQERACGAIGFTAGEFDSAHRQLLLQLIDAQQRCFDTFSEFASDAAREHWQQQHAPRRQDGIQQLREQACTESTGQRLDRSLGETWYELTTARLDAMQQVEAQLAAELSQLCHRKIEQARSDMHDQQQLDASLHDAVEQCSTCEQLVDLFPQEATHELGQLTATAVESRLNRGLIDLMQSQNARLQHISDELESTRELLRERKLIERAKGMIMEHQQMSEDQAYRFLRKASMDQSKSMAEMAKTIIDLADILQKRQA</sequence>
<dbReference type="SUPFAM" id="SSF52172">
    <property type="entry name" value="CheY-like"/>
    <property type="match status" value="1"/>
</dbReference>
<keyword evidence="3" id="KW-1185">Reference proteome</keyword>
<dbReference type="Pfam" id="PF03861">
    <property type="entry name" value="ANTAR"/>
    <property type="match status" value="1"/>
</dbReference>
<dbReference type="STRING" id="48727.SAMN05192555_1109"/>
<gene>
    <name evidence="2" type="ORF">SAMN05192555_1109</name>
</gene>
<dbReference type="GO" id="GO:0003723">
    <property type="term" value="F:RNA binding"/>
    <property type="evidence" value="ECO:0007669"/>
    <property type="project" value="InterPro"/>
</dbReference>
<protein>
    <submittedName>
        <fullName evidence="2">ANTAR domain-containing protein</fullName>
    </submittedName>
</protein>
<dbReference type="EMBL" id="FNGH01000010">
    <property type="protein sequence ID" value="SDM16247.1"/>
    <property type="molecule type" value="Genomic_DNA"/>
</dbReference>
<feature type="domain" description="ANTAR" evidence="1">
    <location>
        <begin position="352"/>
        <end position="413"/>
    </location>
</feature>
<reference evidence="3" key="1">
    <citation type="submission" date="2016-10" db="EMBL/GenBank/DDBJ databases">
        <authorList>
            <person name="Varghese N."/>
            <person name="Submissions S."/>
        </authorList>
    </citation>
    <scope>NUCLEOTIDE SEQUENCE [LARGE SCALE GENOMIC DNA]</scope>
    <source>
        <strain evidence="3">AAP</strain>
    </source>
</reference>
<dbReference type="Gene3D" id="1.10.10.10">
    <property type="entry name" value="Winged helix-like DNA-binding domain superfamily/Winged helix DNA-binding domain"/>
    <property type="match status" value="1"/>
</dbReference>
<dbReference type="Proteomes" id="UP000199107">
    <property type="component" value="Unassembled WGS sequence"/>
</dbReference>
<evidence type="ECO:0000313" key="2">
    <source>
        <dbReference type="EMBL" id="SDM16247.1"/>
    </source>
</evidence>
<accession>A0A1G9R056</accession>